<dbReference type="Proteomes" id="UP000724584">
    <property type="component" value="Unassembled WGS sequence"/>
</dbReference>
<comment type="caution">
    <text evidence="1">The sequence shown here is derived from an EMBL/GenBank/DDBJ whole genome shotgun (WGS) entry which is preliminary data.</text>
</comment>
<protein>
    <submittedName>
        <fullName evidence="1">Uncharacterized protein</fullName>
    </submittedName>
</protein>
<evidence type="ECO:0000313" key="2">
    <source>
        <dbReference type="Proteomes" id="UP000724584"/>
    </source>
</evidence>
<organism evidence="1 2">
    <name type="scientific">Chaetomium tenue</name>
    <dbReference type="NCBI Taxonomy" id="1854479"/>
    <lineage>
        <taxon>Eukaryota</taxon>
        <taxon>Fungi</taxon>
        <taxon>Dikarya</taxon>
        <taxon>Ascomycota</taxon>
        <taxon>Pezizomycotina</taxon>
        <taxon>Sordariomycetes</taxon>
        <taxon>Sordariomycetidae</taxon>
        <taxon>Sordariales</taxon>
        <taxon>Chaetomiaceae</taxon>
        <taxon>Chaetomium</taxon>
    </lineage>
</organism>
<accession>A0ACB7NWE5</accession>
<evidence type="ECO:0000313" key="1">
    <source>
        <dbReference type="EMBL" id="KAH6613364.1"/>
    </source>
</evidence>
<reference evidence="1 2" key="1">
    <citation type="journal article" date="2021" name="Nat. Commun.">
        <title>Genetic determinants of endophytism in the Arabidopsis root mycobiome.</title>
        <authorList>
            <person name="Mesny F."/>
            <person name="Miyauchi S."/>
            <person name="Thiergart T."/>
            <person name="Pickel B."/>
            <person name="Atanasova L."/>
            <person name="Karlsson M."/>
            <person name="Huettel B."/>
            <person name="Barry K.W."/>
            <person name="Haridas S."/>
            <person name="Chen C."/>
            <person name="Bauer D."/>
            <person name="Andreopoulos W."/>
            <person name="Pangilinan J."/>
            <person name="LaButti K."/>
            <person name="Riley R."/>
            <person name="Lipzen A."/>
            <person name="Clum A."/>
            <person name="Drula E."/>
            <person name="Henrissat B."/>
            <person name="Kohler A."/>
            <person name="Grigoriev I.V."/>
            <person name="Martin F.M."/>
            <person name="Hacquard S."/>
        </authorList>
    </citation>
    <scope>NUCLEOTIDE SEQUENCE [LARGE SCALE GENOMIC DNA]</scope>
    <source>
        <strain evidence="1 2">MPI-SDFR-AT-0079</strain>
    </source>
</reference>
<dbReference type="EMBL" id="JAGIZQ010000008">
    <property type="protein sequence ID" value="KAH6613364.1"/>
    <property type="molecule type" value="Genomic_DNA"/>
</dbReference>
<name>A0ACB7NWE5_9PEZI</name>
<sequence>MHTHLTLSLFSLYLFLSLSSIIIGIPVPYPYCNPSTRFNLHSCSRSAYPPILVLSVLFLSLFFITRLGGLRQEHGVLLCFELVLKFCEHTARRSICIFLSLCL</sequence>
<proteinExistence type="predicted"/>
<keyword evidence="2" id="KW-1185">Reference proteome</keyword>
<gene>
    <name evidence="1" type="ORF">F5144DRAFT_401742</name>
</gene>